<dbReference type="AlphaFoldDB" id="A0A2U3D954"/>
<reference evidence="10 11" key="1">
    <citation type="submission" date="2016-11" db="EMBL/GenBank/DDBJ databases">
        <title>Comparative genomics of Acidibacillus ferroxidans species.</title>
        <authorList>
            <person name="Oliveira G."/>
            <person name="Nunes G."/>
            <person name="Oliveira R."/>
            <person name="Araujo F."/>
            <person name="Salim A."/>
            <person name="Scholte L."/>
            <person name="Morais D."/>
            <person name="Nancucheo I."/>
            <person name="Johnson D.B."/>
            <person name="Grail B."/>
            <person name="Bittencourt J."/>
            <person name="Valadares R."/>
        </authorList>
    </citation>
    <scope>NUCLEOTIDE SEQUENCE [LARGE SCALE GENOMIC DNA]</scope>
    <source>
        <strain evidence="10 11">Y002</strain>
    </source>
</reference>
<gene>
    <name evidence="10" type="ORF">BM613_06340</name>
</gene>
<proteinExistence type="inferred from homology"/>
<protein>
    <submittedName>
        <fullName evidence="10">Branched-chain amino acid ABC transporter permease</fullName>
    </submittedName>
</protein>
<dbReference type="InterPro" id="IPR052157">
    <property type="entry name" value="BCAA_transport_permease"/>
</dbReference>
<feature type="transmembrane region" description="Helical" evidence="9">
    <location>
        <begin position="60"/>
        <end position="80"/>
    </location>
</feature>
<feature type="transmembrane region" description="Helical" evidence="9">
    <location>
        <begin position="265"/>
        <end position="284"/>
    </location>
</feature>
<evidence type="ECO:0000256" key="2">
    <source>
        <dbReference type="ARBA" id="ARBA00022448"/>
    </source>
</evidence>
<dbReference type="GO" id="GO:0006865">
    <property type="term" value="P:amino acid transport"/>
    <property type="evidence" value="ECO:0007669"/>
    <property type="project" value="UniProtKB-KW"/>
</dbReference>
<keyword evidence="2" id="KW-0813">Transport</keyword>
<comment type="caution">
    <text evidence="10">The sequence shown here is derived from an EMBL/GenBank/DDBJ whole genome shotgun (WGS) entry which is preliminary data.</text>
</comment>
<dbReference type="CDD" id="cd06582">
    <property type="entry name" value="TM_PBP1_LivH_like"/>
    <property type="match status" value="1"/>
</dbReference>
<evidence type="ECO:0000256" key="9">
    <source>
        <dbReference type="SAM" id="Phobius"/>
    </source>
</evidence>
<dbReference type="Pfam" id="PF02653">
    <property type="entry name" value="BPD_transp_2"/>
    <property type="match status" value="1"/>
</dbReference>
<dbReference type="RefSeq" id="WP_109430339.1">
    <property type="nucleotide sequence ID" value="NZ_MPDK01000008.1"/>
</dbReference>
<keyword evidence="11" id="KW-1185">Reference proteome</keyword>
<dbReference type="PANTHER" id="PTHR11795">
    <property type="entry name" value="BRANCHED-CHAIN AMINO ACID TRANSPORT SYSTEM PERMEASE PROTEIN LIVH"/>
    <property type="match status" value="1"/>
</dbReference>
<keyword evidence="4 9" id="KW-0812">Transmembrane</keyword>
<feature type="transmembrane region" description="Helical" evidence="9">
    <location>
        <begin position="92"/>
        <end position="113"/>
    </location>
</feature>
<dbReference type="GO" id="GO:0022857">
    <property type="term" value="F:transmembrane transporter activity"/>
    <property type="evidence" value="ECO:0007669"/>
    <property type="project" value="InterPro"/>
</dbReference>
<evidence type="ECO:0000313" key="10">
    <source>
        <dbReference type="EMBL" id="PWI57807.1"/>
    </source>
</evidence>
<evidence type="ECO:0000256" key="4">
    <source>
        <dbReference type="ARBA" id="ARBA00022692"/>
    </source>
</evidence>
<dbReference type="InterPro" id="IPR001851">
    <property type="entry name" value="ABC_transp_permease"/>
</dbReference>
<comment type="subcellular location">
    <subcellularLocation>
        <location evidence="1">Cell membrane</location>
        <topology evidence="1">Multi-pass membrane protein</topology>
    </subcellularLocation>
</comment>
<keyword evidence="6 9" id="KW-1133">Transmembrane helix</keyword>
<evidence type="ECO:0000256" key="6">
    <source>
        <dbReference type="ARBA" id="ARBA00022989"/>
    </source>
</evidence>
<keyword evidence="7 9" id="KW-0472">Membrane</keyword>
<keyword evidence="3" id="KW-1003">Cell membrane</keyword>
<dbReference type="EMBL" id="MPDK01000008">
    <property type="protein sequence ID" value="PWI57807.1"/>
    <property type="molecule type" value="Genomic_DNA"/>
</dbReference>
<accession>A0A2U3D954</accession>
<dbReference type="OrthoDB" id="9807115at2"/>
<feature type="transmembrane region" description="Helical" evidence="9">
    <location>
        <begin position="33"/>
        <end position="54"/>
    </location>
</feature>
<sequence>MLFTLISGILIGIFYGLMGLGLNFIFGVMKIVNLAHGDFVMLGAFGVYLAYSVWNLNPLIALGIELVIFLAIGIPLYYGFVPRLLKSRDPEMLSLILFFGLSQVIESLASFAFGTNPDTVNPTVFGSQPVNIFGQSIQMSWIVAVLISLLAMAFMYGYLYHTKIGIATRAIMGHRTEAMSSGINVHRVSAIAFAIGIALAITAGSMTPFVLGGIYPSMGVDLTTTSFAVIVIGSLGNPLGTILGGLIYGICLMLMQTYLPSWSSLVPYLLLILILLFRPSGLLGRRERNA</sequence>
<feature type="transmembrane region" description="Helical" evidence="9">
    <location>
        <begin position="181"/>
        <end position="203"/>
    </location>
</feature>
<feature type="transmembrane region" description="Helical" evidence="9">
    <location>
        <begin position="239"/>
        <end position="259"/>
    </location>
</feature>
<comment type="similarity">
    <text evidence="8">Belongs to the binding-protein-dependent transport system permease family. LivHM subfamily.</text>
</comment>
<evidence type="ECO:0000256" key="7">
    <source>
        <dbReference type="ARBA" id="ARBA00023136"/>
    </source>
</evidence>
<dbReference type="GO" id="GO:0005886">
    <property type="term" value="C:plasma membrane"/>
    <property type="evidence" value="ECO:0007669"/>
    <property type="project" value="UniProtKB-SubCell"/>
</dbReference>
<feature type="transmembrane region" description="Helical" evidence="9">
    <location>
        <begin position="6"/>
        <end position="26"/>
    </location>
</feature>
<dbReference type="PANTHER" id="PTHR11795:SF445">
    <property type="entry name" value="AMINO ACID ABC TRANSPORTER PERMEASE PROTEIN"/>
    <property type="match status" value="1"/>
</dbReference>
<organism evidence="10 11">
    <name type="scientific">Sulfoacidibacillus thermotolerans</name>
    <name type="common">Acidibacillus sulfuroxidans</name>
    <dbReference type="NCBI Taxonomy" id="1765684"/>
    <lineage>
        <taxon>Bacteria</taxon>
        <taxon>Bacillati</taxon>
        <taxon>Bacillota</taxon>
        <taxon>Bacilli</taxon>
        <taxon>Bacillales</taxon>
        <taxon>Alicyclobacillaceae</taxon>
        <taxon>Sulfoacidibacillus</taxon>
    </lineage>
</organism>
<evidence type="ECO:0000256" key="8">
    <source>
        <dbReference type="ARBA" id="ARBA00037998"/>
    </source>
</evidence>
<dbReference type="Proteomes" id="UP000245380">
    <property type="component" value="Unassembled WGS sequence"/>
</dbReference>
<feature type="transmembrane region" description="Helical" evidence="9">
    <location>
        <begin position="139"/>
        <end position="160"/>
    </location>
</feature>
<name>A0A2U3D954_SULT2</name>
<evidence type="ECO:0000313" key="11">
    <source>
        <dbReference type="Proteomes" id="UP000245380"/>
    </source>
</evidence>
<keyword evidence="5" id="KW-0029">Amino-acid transport</keyword>
<evidence type="ECO:0000256" key="5">
    <source>
        <dbReference type="ARBA" id="ARBA00022970"/>
    </source>
</evidence>
<evidence type="ECO:0000256" key="1">
    <source>
        <dbReference type="ARBA" id="ARBA00004651"/>
    </source>
</evidence>
<evidence type="ECO:0000256" key="3">
    <source>
        <dbReference type="ARBA" id="ARBA00022475"/>
    </source>
</evidence>